<dbReference type="Proteomes" id="UP000323717">
    <property type="component" value="Unassembled WGS sequence"/>
</dbReference>
<evidence type="ECO:0000259" key="2">
    <source>
        <dbReference type="Pfam" id="PF08522"/>
    </source>
</evidence>
<dbReference type="SUPFAM" id="SSF51445">
    <property type="entry name" value="(Trans)glycosidases"/>
    <property type="match status" value="1"/>
</dbReference>
<dbReference type="Gene3D" id="2.60.40.1740">
    <property type="entry name" value="hypothetical protein (bacova_03559)"/>
    <property type="match status" value="1"/>
</dbReference>
<dbReference type="PROSITE" id="PS51257">
    <property type="entry name" value="PROKAR_LIPOPROTEIN"/>
    <property type="match status" value="1"/>
</dbReference>
<dbReference type="AlphaFoldDB" id="A0A5M5C084"/>
<dbReference type="Gene3D" id="3.20.20.80">
    <property type="entry name" value="Glycosidases"/>
    <property type="match status" value="1"/>
</dbReference>
<evidence type="ECO:0000313" key="3">
    <source>
        <dbReference type="EMBL" id="KAA3947999.1"/>
    </source>
</evidence>
<organism evidence="3 4">
    <name type="scientific">Bacteroides ovatus</name>
    <dbReference type="NCBI Taxonomy" id="28116"/>
    <lineage>
        <taxon>Bacteria</taxon>
        <taxon>Pseudomonadati</taxon>
        <taxon>Bacteroidota</taxon>
        <taxon>Bacteroidia</taxon>
        <taxon>Bacteroidales</taxon>
        <taxon>Bacteroidaceae</taxon>
        <taxon>Bacteroides</taxon>
    </lineage>
</organism>
<protein>
    <submittedName>
        <fullName evidence="3">DUF1735 domain-containing protein</fullName>
    </submittedName>
</protein>
<reference evidence="3 4" key="1">
    <citation type="journal article" date="2019" name="Nat. Med.">
        <title>A library of human gut bacterial isolates paired with longitudinal multiomics data enables mechanistic microbiome research.</title>
        <authorList>
            <person name="Poyet M."/>
            <person name="Groussin M."/>
            <person name="Gibbons S.M."/>
            <person name="Avila-Pacheco J."/>
            <person name="Jiang X."/>
            <person name="Kearney S.M."/>
            <person name="Perrotta A.R."/>
            <person name="Berdy B."/>
            <person name="Zhao S."/>
            <person name="Lieberman T.D."/>
            <person name="Swanson P.K."/>
            <person name="Smith M."/>
            <person name="Roesemann S."/>
            <person name="Alexander J.E."/>
            <person name="Rich S.A."/>
            <person name="Livny J."/>
            <person name="Vlamakis H."/>
            <person name="Clish C."/>
            <person name="Bullock K."/>
            <person name="Deik A."/>
            <person name="Scott J."/>
            <person name="Pierce K.A."/>
            <person name="Xavier R.J."/>
            <person name="Alm E.J."/>
        </authorList>
    </citation>
    <scope>NUCLEOTIDE SEQUENCE [LARGE SCALE GENOMIC DNA]</scope>
    <source>
        <strain evidence="3 4">BIOML-A163</strain>
    </source>
</reference>
<feature type="signal peptide" evidence="1">
    <location>
        <begin position="1"/>
        <end position="19"/>
    </location>
</feature>
<sequence length="509" mass="56870">MNTKKCLKYALCLVMSAFACQGFTSCSEDIEMPAKIDEQAYGAIYRIDGMLLDRNTGKNLSEVVLTGDELKLNVFFQLTKLPQKGVDVKLELDPTYQEIYNAANDKDYPLYPAEYISIGLDGKLTLAPDDVNSPGVDIILTGGETLEQDKVYMVPLKVTPQTNGITIPEETQHAVYLVTNKWRKPTVPSQGGDADDGRVKLVMYMEVNDENPLNILEFKLKDSGKMLFDQLVIFSANINEENGKPKVHLNAQVTELLNRSDELLQPLRQAGIKVILSILGNHDQAGVAKLTDTGAKYYAQKLKEICDTYQLDGVTFDDEYTRGGGGNEYIAGSSNAKSAARLLYECKKAMPDKIVTFYELGQLRYDRLNEVKIVDEGVEYPFGSFVDYYVGDYGYATQPLSGMTLRNCSGLSHQLGVGWLGDMISQSKKVKDVGYGYMMLYAIQTKNYSYALTLLNEVAIGLYDEEMAMPKYYYKQKNQYPGAGLSSYYDAKAYPISELGELNTWSRPK</sequence>
<gene>
    <name evidence="3" type="ORF">F3D71_17100</name>
</gene>
<dbReference type="Pfam" id="PF08522">
    <property type="entry name" value="BT_3987-like_N"/>
    <property type="match status" value="1"/>
</dbReference>
<dbReference type="EMBL" id="VWLE01000264">
    <property type="protein sequence ID" value="KAA3947999.1"/>
    <property type="molecule type" value="Genomic_DNA"/>
</dbReference>
<accession>A0A5M5C084</accession>
<dbReference type="InterPro" id="IPR017853">
    <property type="entry name" value="GH"/>
</dbReference>
<dbReference type="InterPro" id="IPR013728">
    <property type="entry name" value="BT_3987-like_N"/>
</dbReference>
<feature type="domain" description="BT-3987-like N-terminal" evidence="2">
    <location>
        <begin position="63"/>
        <end position="163"/>
    </location>
</feature>
<comment type="caution">
    <text evidence="3">The sequence shown here is derived from an EMBL/GenBank/DDBJ whole genome shotgun (WGS) entry which is preliminary data.</text>
</comment>
<dbReference type="RefSeq" id="WP_008776772.1">
    <property type="nucleotide sequence ID" value="NZ_JADNAE010000023.1"/>
</dbReference>
<proteinExistence type="predicted"/>
<feature type="chain" id="PRO_5024462039" evidence="1">
    <location>
        <begin position="20"/>
        <end position="509"/>
    </location>
</feature>
<evidence type="ECO:0000313" key="4">
    <source>
        <dbReference type="Proteomes" id="UP000323717"/>
    </source>
</evidence>
<keyword evidence="1" id="KW-0732">Signal</keyword>
<evidence type="ECO:0000256" key="1">
    <source>
        <dbReference type="SAM" id="SignalP"/>
    </source>
</evidence>
<name>A0A5M5C084_BACOV</name>